<reference evidence="7 8" key="1">
    <citation type="submission" date="2024-09" db="EMBL/GenBank/DDBJ databases">
        <authorList>
            <person name="Sun Q."/>
            <person name="Mori K."/>
        </authorList>
    </citation>
    <scope>NUCLEOTIDE SEQUENCE [LARGE SCALE GENOMIC DNA]</scope>
    <source>
        <strain evidence="7 8">JCM 3324</strain>
    </source>
</reference>
<evidence type="ECO:0000313" key="7">
    <source>
        <dbReference type="EMBL" id="MFB9477721.1"/>
    </source>
</evidence>
<dbReference type="Proteomes" id="UP001589568">
    <property type="component" value="Unassembled WGS sequence"/>
</dbReference>
<comment type="similarity">
    <text evidence="2">Belongs to the transposase mutator family.</text>
</comment>
<dbReference type="EMBL" id="JBHMCF010000071">
    <property type="protein sequence ID" value="MFB9477721.1"/>
    <property type="molecule type" value="Genomic_DNA"/>
</dbReference>
<dbReference type="Pfam" id="PF00872">
    <property type="entry name" value="Transposase_mut"/>
    <property type="match status" value="1"/>
</dbReference>
<evidence type="ECO:0000256" key="6">
    <source>
        <dbReference type="SAM" id="MobiDB-lite"/>
    </source>
</evidence>
<sequence>MATLVRTIFDQPTAEQVRTQHAWVIDALEAKYPAACEHLDAAREDLLAFAAFPRETWRQIWSNCEDLLVPPGRGPGPWSNWPCCLGVDLPVLAPGGACWRRTGRRVPIGALPLQGTITVLTVTPARRRPSPHRSFKEPDDHRQHARARLQPPDRRHCSGRRYA</sequence>
<evidence type="ECO:0000256" key="2">
    <source>
        <dbReference type="ARBA" id="ARBA00010961"/>
    </source>
</evidence>
<keyword evidence="3" id="KW-0815">Transposition</keyword>
<comment type="caution">
    <text evidence="7">The sequence shown here is derived from an EMBL/GenBank/DDBJ whole genome shotgun (WGS) entry which is preliminary data.</text>
</comment>
<keyword evidence="4" id="KW-0238">DNA-binding</keyword>
<evidence type="ECO:0000256" key="1">
    <source>
        <dbReference type="ARBA" id="ARBA00002190"/>
    </source>
</evidence>
<feature type="region of interest" description="Disordered" evidence="6">
    <location>
        <begin position="123"/>
        <end position="163"/>
    </location>
</feature>
<proteinExistence type="inferred from homology"/>
<dbReference type="RefSeq" id="WP_379485516.1">
    <property type="nucleotide sequence ID" value="NZ_JBHMCF010000071.1"/>
</dbReference>
<name>A0ABV5P6B8_9ACTN</name>
<keyword evidence="8" id="KW-1185">Reference proteome</keyword>
<evidence type="ECO:0000313" key="8">
    <source>
        <dbReference type="Proteomes" id="UP001589568"/>
    </source>
</evidence>
<comment type="function">
    <text evidence="1">Required for the transposition of the insertion element.</text>
</comment>
<dbReference type="InterPro" id="IPR001207">
    <property type="entry name" value="Transposase_mutator"/>
</dbReference>
<accession>A0ABV5P6B8</accession>
<protein>
    <submittedName>
        <fullName evidence="7">Transposase</fullName>
    </submittedName>
</protein>
<gene>
    <name evidence="7" type="ORF">ACFFR3_50195</name>
</gene>
<keyword evidence="5" id="KW-0233">DNA recombination</keyword>
<organism evidence="7 8">
    <name type="scientific">Nonomuraea salmonea</name>
    <dbReference type="NCBI Taxonomy" id="46181"/>
    <lineage>
        <taxon>Bacteria</taxon>
        <taxon>Bacillati</taxon>
        <taxon>Actinomycetota</taxon>
        <taxon>Actinomycetes</taxon>
        <taxon>Streptosporangiales</taxon>
        <taxon>Streptosporangiaceae</taxon>
        <taxon>Nonomuraea</taxon>
    </lineage>
</organism>
<evidence type="ECO:0000256" key="3">
    <source>
        <dbReference type="ARBA" id="ARBA00022578"/>
    </source>
</evidence>
<evidence type="ECO:0000256" key="4">
    <source>
        <dbReference type="ARBA" id="ARBA00023125"/>
    </source>
</evidence>
<evidence type="ECO:0000256" key="5">
    <source>
        <dbReference type="ARBA" id="ARBA00023172"/>
    </source>
</evidence>